<evidence type="ECO:0000313" key="8">
    <source>
        <dbReference type="EMBL" id="KAF8703394.1"/>
    </source>
</evidence>
<protein>
    <recommendedName>
        <fullName evidence="7">RRM domain-containing protein</fullName>
    </recommendedName>
</protein>
<dbReference type="InterPro" id="IPR012677">
    <property type="entry name" value="Nucleotide-bd_a/b_plait_sf"/>
</dbReference>
<dbReference type="GO" id="GO:0005634">
    <property type="term" value="C:nucleus"/>
    <property type="evidence" value="ECO:0007669"/>
    <property type="project" value="UniProtKB-SubCell"/>
</dbReference>
<feature type="domain" description="RRM" evidence="7">
    <location>
        <begin position="67"/>
        <end position="152"/>
    </location>
</feature>
<keyword evidence="5" id="KW-0539">Nucleus</keyword>
<dbReference type="InterPro" id="IPR035979">
    <property type="entry name" value="RBD_domain_sf"/>
</dbReference>
<sequence>MSISMVCTTCGKKGDHLAIDCPYKDLLQRAYMDHGDPPPAPDRASPPVCPVCRCNPDPGSRCRDDDSSLRVTNLPEAITTERDLYTLLAPFGIVLRVSLSDSEAASSNSPGRGRCGVVEFDQVEDAQEAIGWLSGDDPYYGNLGLRVEWLLPLDPLPPPICAWCLRRSETWICVANLSERAGERDLRNLACPFGIILRLHLAVAEDDGEQAGLGRKVGVVELSRERMLRTPSGGSMGMFLTTWFYELRAH</sequence>
<reference evidence="8" key="1">
    <citation type="submission" date="2020-07" db="EMBL/GenBank/DDBJ databases">
        <title>Genome sequence and genetic diversity analysis of an under-domesticated orphan crop, white fonio (Digitaria exilis).</title>
        <authorList>
            <person name="Bennetzen J.L."/>
            <person name="Chen S."/>
            <person name="Ma X."/>
            <person name="Wang X."/>
            <person name="Yssel A.E.J."/>
            <person name="Chaluvadi S.R."/>
            <person name="Johnson M."/>
            <person name="Gangashetty P."/>
            <person name="Hamidou F."/>
            <person name="Sanogo M.D."/>
            <person name="Zwaenepoel A."/>
            <person name="Wallace J."/>
            <person name="Van De Peer Y."/>
            <person name="Van Deynze A."/>
        </authorList>
    </citation>
    <scope>NUCLEOTIDE SEQUENCE</scope>
    <source>
        <tissue evidence="8">Leaves</tissue>
    </source>
</reference>
<evidence type="ECO:0000256" key="4">
    <source>
        <dbReference type="ARBA" id="ARBA00022884"/>
    </source>
</evidence>
<dbReference type="InterPro" id="IPR000504">
    <property type="entry name" value="RRM_dom"/>
</dbReference>
<dbReference type="PANTHER" id="PTHR23003">
    <property type="entry name" value="RNA RECOGNITION MOTIF RRM DOMAIN CONTAINING PROTEIN"/>
    <property type="match status" value="1"/>
</dbReference>
<comment type="subcellular location">
    <subcellularLocation>
        <location evidence="1">Nucleus</location>
    </subcellularLocation>
</comment>
<dbReference type="Gene3D" id="3.30.70.330">
    <property type="match status" value="1"/>
</dbReference>
<dbReference type="EMBL" id="JACEFO010001778">
    <property type="protein sequence ID" value="KAF8703394.1"/>
    <property type="molecule type" value="Genomic_DNA"/>
</dbReference>
<dbReference type="GO" id="GO:0006397">
    <property type="term" value="P:mRNA processing"/>
    <property type="evidence" value="ECO:0007669"/>
    <property type="project" value="UniProtKB-KW"/>
</dbReference>
<keyword evidence="3" id="KW-0677">Repeat</keyword>
<evidence type="ECO:0000256" key="6">
    <source>
        <dbReference type="PROSITE-ProRule" id="PRU00176"/>
    </source>
</evidence>
<proteinExistence type="predicted"/>
<dbReference type="GO" id="GO:0005737">
    <property type="term" value="C:cytoplasm"/>
    <property type="evidence" value="ECO:0007669"/>
    <property type="project" value="TreeGrafter"/>
</dbReference>
<keyword evidence="2" id="KW-0507">mRNA processing</keyword>
<dbReference type="SMART" id="SM00360">
    <property type="entry name" value="RRM"/>
    <property type="match status" value="1"/>
</dbReference>
<dbReference type="GO" id="GO:0003729">
    <property type="term" value="F:mRNA binding"/>
    <property type="evidence" value="ECO:0007669"/>
    <property type="project" value="TreeGrafter"/>
</dbReference>
<evidence type="ECO:0000256" key="5">
    <source>
        <dbReference type="ARBA" id="ARBA00023242"/>
    </source>
</evidence>
<dbReference type="Gramene" id="Dexi7B01G0010210.1">
    <property type="protein sequence ID" value="Dexi7B01G0010210.1:cds"/>
    <property type="gene ID" value="Dexi7B01G0010210"/>
</dbReference>
<gene>
    <name evidence="8" type="ORF">HU200_032196</name>
</gene>
<evidence type="ECO:0000313" key="9">
    <source>
        <dbReference type="Proteomes" id="UP000636709"/>
    </source>
</evidence>
<accession>A0A835EPJ2</accession>
<dbReference type="AlphaFoldDB" id="A0A835EPJ2"/>
<evidence type="ECO:0000259" key="7">
    <source>
        <dbReference type="PROSITE" id="PS50102"/>
    </source>
</evidence>
<keyword evidence="9" id="KW-1185">Reference proteome</keyword>
<dbReference type="Proteomes" id="UP000636709">
    <property type="component" value="Unassembled WGS sequence"/>
</dbReference>
<dbReference type="OrthoDB" id="1749473at2759"/>
<evidence type="ECO:0000256" key="3">
    <source>
        <dbReference type="ARBA" id="ARBA00022737"/>
    </source>
</evidence>
<comment type="caution">
    <text evidence="8">The sequence shown here is derived from an EMBL/GenBank/DDBJ whole genome shotgun (WGS) entry which is preliminary data.</text>
</comment>
<dbReference type="InterPro" id="IPR050374">
    <property type="entry name" value="RRT5_SRSF_SR"/>
</dbReference>
<organism evidence="8 9">
    <name type="scientific">Digitaria exilis</name>
    <dbReference type="NCBI Taxonomy" id="1010633"/>
    <lineage>
        <taxon>Eukaryota</taxon>
        <taxon>Viridiplantae</taxon>
        <taxon>Streptophyta</taxon>
        <taxon>Embryophyta</taxon>
        <taxon>Tracheophyta</taxon>
        <taxon>Spermatophyta</taxon>
        <taxon>Magnoliopsida</taxon>
        <taxon>Liliopsida</taxon>
        <taxon>Poales</taxon>
        <taxon>Poaceae</taxon>
        <taxon>PACMAD clade</taxon>
        <taxon>Panicoideae</taxon>
        <taxon>Panicodae</taxon>
        <taxon>Paniceae</taxon>
        <taxon>Anthephorinae</taxon>
        <taxon>Digitaria</taxon>
    </lineage>
</organism>
<evidence type="ECO:0000256" key="2">
    <source>
        <dbReference type="ARBA" id="ARBA00022664"/>
    </source>
</evidence>
<name>A0A835EPJ2_9POAL</name>
<dbReference type="PANTHER" id="PTHR23003:SF62">
    <property type="entry name" value="SERINE_ARGININE (SR)-TYPE SHUTTLING MRNA BINDING PROTEIN NPL3"/>
    <property type="match status" value="1"/>
</dbReference>
<dbReference type="Pfam" id="PF00076">
    <property type="entry name" value="RRM_1"/>
    <property type="match status" value="1"/>
</dbReference>
<evidence type="ECO:0000256" key="1">
    <source>
        <dbReference type="ARBA" id="ARBA00004123"/>
    </source>
</evidence>
<dbReference type="SUPFAM" id="SSF54928">
    <property type="entry name" value="RNA-binding domain, RBD"/>
    <property type="match status" value="1"/>
</dbReference>
<dbReference type="PROSITE" id="PS50102">
    <property type="entry name" value="RRM"/>
    <property type="match status" value="1"/>
</dbReference>
<keyword evidence="4 6" id="KW-0694">RNA-binding</keyword>